<keyword evidence="2" id="KW-1185">Reference proteome</keyword>
<protein>
    <submittedName>
        <fullName evidence="1">Uncharacterized protein</fullName>
    </submittedName>
</protein>
<evidence type="ECO:0000313" key="1">
    <source>
        <dbReference type="EMBL" id="SMF47605.1"/>
    </source>
</evidence>
<proteinExistence type="predicted"/>
<evidence type="ECO:0000313" key="2">
    <source>
        <dbReference type="Proteomes" id="UP000192903"/>
    </source>
</evidence>
<dbReference type="EMBL" id="FXAF01000006">
    <property type="protein sequence ID" value="SMF47605.1"/>
    <property type="molecule type" value="Genomic_DNA"/>
</dbReference>
<gene>
    <name evidence="1" type="ORF">SAMN02982989_2460</name>
</gene>
<organism evidence="1 2">
    <name type="scientific">Xaviernesmea oryzae</name>
    <dbReference type="NCBI Taxonomy" id="464029"/>
    <lineage>
        <taxon>Bacteria</taxon>
        <taxon>Pseudomonadati</taxon>
        <taxon>Pseudomonadota</taxon>
        <taxon>Alphaproteobacteria</taxon>
        <taxon>Hyphomicrobiales</taxon>
        <taxon>Rhizobiaceae</taxon>
        <taxon>Rhizobium/Agrobacterium group</taxon>
        <taxon>Xaviernesmea</taxon>
    </lineage>
</organism>
<sequence length="66" mass="7591">MTPMKFFLNLKVLLKATETQVETQPDDPFRHPDIREMNLRQLADLPFPGIFRDESSCEKAPLAKCA</sequence>
<dbReference type="Proteomes" id="UP000192903">
    <property type="component" value="Unassembled WGS sequence"/>
</dbReference>
<dbReference type="AlphaFoldDB" id="A0A1X7F823"/>
<reference evidence="2" key="1">
    <citation type="submission" date="2017-04" db="EMBL/GenBank/DDBJ databases">
        <authorList>
            <person name="Varghese N."/>
            <person name="Submissions S."/>
        </authorList>
    </citation>
    <scope>NUCLEOTIDE SEQUENCE [LARGE SCALE GENOMIC DNA]</scope>
    <source>
        <strain evidence="2">B4P</strain>
    </source>
</reference>
<accession>A0A1X7F823</accession>
<name>A0A1X7F823_9HYPH</name>